<dbReference type="Pfam" id="PF02746">
    <property type="entry name" value="MR_MLE_N"/>
    <property type="match status" value="1"/>
</dbReference>
<evidence type="ECO:0000259" key="4">
    <source>
        <dbReference type="SMART" id="SM00922"/>
    </source>
</evidence>
<reference evidence="6" key="1">
    <citation type="journal article" date="2019" name="Int. J. Syst. Evol. Microbiol.">
        <title>The Global Catalogue of Microorganisms (GCM) 10K type strain sequencing project: providing services to taxonomists for standard genome sequencing and annotation.</title>
        <authorList>
            <consortium name="The Broad Institute Genomics Platform"/>
            <consortium name="The Broad Institute Genome Sequencing Center for Infectious Disease"/>
            <person name="Wu L."/>
            <person name="Ma J."/>
        </authorList>
    </citation>
    <scope>NUCLEOTIDE SEQUENCE [LARGE SCALE GENOMIC DNA]</scope>
    <source>
        <strain evidence="6">CGMCC 1.16855</strain>
    </source>
</reference>
<dbReference type="PANTHER" id="PTHR13794">
    <property type="entry name" value="ENOLASE SUPERFAMILY, MANDELATE RACEMASE"/>
    <property type="match status" value="1"/>
</dbReference>
<dbReference type="Pfam" id="PF13378">
    <property type="entry name" value="MR_MLE_C"/>
    <property type="match status" value="1"/>
</dbReference>
<evidence type="ECO:0000256" key="2">
    <source>
        <dbReference type="ARBA" id="ARBA00022723"/>
    </source>
</evidence>
<dbReference type="SFLD" id="SFLDS00001">
    <property type="entry name" value="Enolase"/>
    <property type="match status" value="1"/>
</dbReference>
<dbReference type="RefSeq" id="WP_216834910.1">
    <property type="nucleotide sequence ID" value="NZ_JAFNJS010000001.1"/>
</dbReference>
<dbReference type="EMBL" id="JBHRSB010000001">
    <property type="protein sequence ID" value="MFC2999102.1"/>
    <property type="molecule type" value="Genomic_DNA"/>
</dbReference>
<organism evidence="5 6">
    <name type="scientific">Falsiroseomonas tokyonensis</name>
    <dbReference type="NCBI Taxonomy" id="430521"/>
    <lineage>
        <taxon>Bacteria</taxon>
        <taxon>Pseudomonadati</taxon>
        <taxon>Pseudomonadota</taxon>
        <taxon>Alphaproteobacteria</taxon>
        <taxon>Acetobacterales</taxon>
        <taxon>Roseomonadaceae</taxon>
        <taxon>Falsiroseomonas</taxon>
    </lineage>
</organism>
<dbReference type="CDD" id="cd03316">
    <property type="entry name" value="MR_like"/>
    <property type="match status" value="1"/>
</dbReference>
<keyword evidence="6" id="KW-1185">Reference proteome</keyword>
<accession>A0ABV7BNE4</accession>
<dbReference type="InterPro" id="IPR013342">
    <property type="entry name" value="Mandelate_racemase_C"/>
</dbReference>
<dbReference type="SFLD" id="SFLDG00179">
    <property type="entry name" value="mandelate_racemase"/>
    <property type="match status" value="1"/>
</dbReference>
<name>A0ABV7BNE4_9PROT</name>
<gene>
    <name evidence="5" type="ORF">ACFOD3_04295</name>
</gene>
<dbReference type="PROSITE" id="PS00909">
    <property type="entry name" value="MR_MLE_2"/>
    <property type="match status" value="1"/>
</dbReference>
<comment type="cofactor">
    <cofactor evidence="1">
        <name>Mg(2+)</name>
        <dbReference type="ChEBI" id="CHEBI:18420"/>
    </cofactor>
</comment>
<comment type="caution">
    <text evidence="5">The sequence shown here is derived from an EMBL/GenBank/DDBJ whole genome shotgun (WGS) entry which is preliminary data.</text>
</comment>
<dbReference type="InterPro" id="IPR046945">
    <property type="entry name" value="RHMD-like"/>
</dbReference>
<proteinExistence type="predicted"/>
<dbReference type="InterPro" id="IPR018110">
    <property type="entry name" value="Mandel_Rmase/mucon_lact_enz_CS"/>
</dbReference>
<evidence type="ECO:0000313" key="6">
    <source>
        <dbReference type="Proteomes" id="UP001595420"/>
    </source>
</evidence>
<keyword evidence="2" id="KW-0479">Metal-binding</keyword>
<dbReference type="InterPro" id="IPR029065">
    <property type="entry name" value="Enolase_C-like"/>
</dbReference>
<dbReference type="SMART" id="SM00922">
    <property type="entry name" value="MR_MLE"/>
    <property type="match status" value="1"/>
</dbReference>
<dbReference type="PANTHER" id="PTHR13794:SF58">
    <property type="entry name" value="MITOCHONDRIAL ENOLASE SUPERFAMILY MEMBER 1"/>
    <property type="match status" value="1"/>
</dbReference>
<protein>
    <submittedName>
        <fullName evidence="5">Mandelate racemase/muconate lactonizing enzyme family protein</fullName>
    </submittedName>
</protein>
<sequence>MTIASIEGFHAGFSPQPALGNASTFIRRRDFLLVRVTTESGVVGWGEVFASPFAAAALIKAKLAPLVLGQPVREYGRIYQAMLGTLGYDRRGPAMMAASAIDMALHDAAAREQGLSVAAMLGGALRDRALAYASGPFIAEGGSPYGAYPEQIDALLRRGFRALKPRAGFDPRADGAMTRAMRRQVGEDIALMVDINQGYGVGSAIESAKRMEEAGLLWIEEPLQPEDIPGYQTVARAVPCAIAGGEALASLAAFRDFLAARTFSVLQPDLTVCGGFSGFRRVAALADAYDLPVMPHVFGTLVNFRAAQQMAALLPARRGGGPAPYPFLEYDATPNPLLTLLGTPELDAAGMIALPEGPGIGLELDPERLAPWLTESWTLGRN</sequence>
<keyword evidence="3" id="KW-0460">Magnesium</keyword>
<dbReference type="Proteomes" id="UP001595420">
    <property type="component" value="Unassembled WGS sequence"/>
</dbReference>
<dbReference type="InterPro" id="IPR013341">
    <property type="entry name" value="Mandelate_racemase_N_dom"/>
</dbReference>
<evidence type="ECO:0000256" key="1">
    <source>
        <dbReference type="ARBA" id="ARBA00001946"/>
    </source>
</evidence>
<evidence type="ECO:0000313" key="5">
    <source>
        <dbReference type="EMBL" id="MFC2999102.1"/>
    </source>
</evidence>
<feature type="domain" description="Mandelate racemase/muconate lactonizing enzyme C-terminal" evidence="4">
    <location>
        <begin position="149"/>
        <end position="241"/>
    </location>
</feature>
<evidence type="ECO:0000256" key="3">
    <source>
        <dbReference type="ARBA" id="ARBA00022842"/>
    </source>
</evidence>